<feature type="compositionally biased region" description="Low complexity" evidence="1">
    <location>
        <begin position="85"/>
        <end position="131"/>
    </location>
</feature>
<organism evidence="2 3">
    <name type="scientific">Pleurodeles waltl</name>
    <name type="common">Iberian ribbed newt</name>
    <dbReference type="NCBI Taxonomy" id="8319"/>
    <lineage>
        <taxon>Eukaryota</taxon>
        <taxon>Metazoa</taxon>
        <taxon>Chordata</taxon>
        <taxon>Craniata</taxon>
        <taxon>Vertebrata</taxon>
        <taxon>Euteleostomi</taxon>
        <taxon>Amphibia</taxon>
        <taxon>Batrachia</taxon>
        <taxon>Caudata</taxon>
        <taxon>Salamandroidea</taxon>
        <taxon>Salamandridae</taxon>
        <taxon>Pleurodelinae</taxon>
        <taxon>Pleurodeles</taxon>
    </lineage>
</organism>
<accession>A0AAV7V9J3</accession>
<dbReference type="EMBL" id="JANPWB010000003">
    <property type="protein sequence ID" value="KAJ1197536.1"/>
    <property type="molecule type" value="Genomic_DNA"/>
</dbReference>
<keyword evidence="3" id="KW-1185">Reference proteome</keyword>
<evidence type="ECO:0000313" key="2">
    <source>
        <dbReference type="EMBL" id="KAJ1197536.1"/>
    </source>
</evidence>
<name>A0AAV7V9J3_PLEWA</name>
<feature type="compositionally biased region" description="Low complexity" evidence="1">
    <location>
        <begin position="148"/>
        <end position="165"/>
    </location>
</feature>
<feature type="region of interest" description="Disordered" evidence="1">
    <location>
        <begin position="53"/>
        <end position="165"/>
    </location>
</feature>
<dbReference type="AlphaFoldDB" id="A0AAV7V9J3"/>
<evidence type="ECO:0000313" key="3">
    <source>
        <dbReference type="Proteomes" id="UP001066276"/>
    </source>
</evidence>
<comment type="caution">
    <text evidence="2">The sequence shown here is derived from an EMBL/GenBank/DDBJ whole genome shotgun (WGS) entry which is preliminary data.</text>
</comment>
<protein>
    <submittedName>
        <fullName evidence="2">Uncharacterized protein</fullName>
    </submittedName>
</protein>
<reference evidence="2" key="1">
    <citation type="journal article" date="2022" name="bioRxiv">
        <title>Sequencing and chromosome-scale assembly of the giantPleurodeles waltlgenome.</title>
        <authorList>
            <person name="Brown T."/>
            <person name="Elewa A."/>
            <person name="Iarovenko S."/>
            <person name="Subramanian E."/>
            <person name="Araus A.J."/>
            <person name="Petzold A."/>
            <person name="Susuki M."/>
            <person name="Suzuki K.-i.T."/>
            <person name="Hayashi T."/>
            <person name="Toyoda A."/>
            <person name="Oliveira C."/>
            <person name="Osipova E."/>
            <person name="Leigh N.D."/>
            <person name="Simon A."/>
            <person name="Yun M.H."/>
        </authorList>
    </citation>
    <scope>NUCLEOTIDE SEQUENCE</scope>
    <source>
        <strain evidence="2">20211129_DDA</strain>
        <tissue evidence="2">Liver</tissue>
    </source>
</reference>
<sequence length="165" mass="16406">MAHCVDLFPVCEGAVYANCGVGAAIDQVYPLSLPPRFCFVILSLCALASSGGGAEAPVTEGPASHRTREAESIDAEGTGGKEGEGSTTAKTGGDSSDTDTSSDGSSLVVVDTSVTTPATGTSTTPVPAPASQQPPCELPVPAHPGGWASLSPQAPQALPQLDLLS</sequence>
<evidence type="ECO:0000256" key="1">
    <source>
        <dbReference type="SAM" id="MobiDB-lite"/>
    </source>
</evidence>
<gene>
    <name evidence="2" type="ORF">NDU88_001393</name>
</gene>
<proteinExistence type="predicted"/>
<dbReference type="Proteomes" id="UP001066276">
    <property type="component" value="Chromosome 2_1"/>
</dbReference>